<dbReference type="CDD" id="cd02440">
    <property type="entry name" value="AdoMet_MTases"/>
    <property type="match status" value="1"/>
</dbReference>
<dbReference type="GO" id="GO:0102559">
    <property type="term" value="F:peptide chain release factor N(5)-glutamine methyltransferase activity"/>
    <property type="evidence" value="ECO:0007669"/>
    <property type="project" value="UniProtKB-EC"/>
</dbReference>
<feature type="binding site" evidence="5">
    <location>
        <position position="190"/>
    </location>
    <ligand>
        <name>S-adenosyl-L-methionine</name>
        <dbReference type="ChEBI" id="CHEBI:59789"/>
    </ligand>
</feature>
<dbReference type="InterPro" id="IPR007848">
    <property type="entry name" value="Small_mtfrase_dom"/>
</dbReference>
<dbReference type="InterPro" id="IPR019874">
    <property type="entry name" value="RF_methyltr_PrmC"/>
</dbReference>
<dbReference type="GO" id="GO:0032259">
    <property type="term" value="P:methylation"/>
    <property type="evidence" value="ECO:0007669"/>
    <property type="project" value="UniProtKB-KW"/>
</dbReference>
<proteinExistence type="inferred from homology"/>
<comment type="function">
    <text evidence="5">Methylates the class 1 translation termination release factors RF1/PrfA and RF2/PrfB on the glutamine residue of the universally conserved GGQ motif.</text>
</comment>
<feature type="binding site" evidence="5">
    <location>
        <position position="148"/>
    </location>
    <ligand>
        <name>S-adenosyl-L-methionine</name>
        <dbReference type="ChEBI" id="CHEBI:59789"/>
    </ligand>
</feature>
<dbReference type="NCBIfam" id="TIGR00536">
    <property type="entry name" value="hemK_fam"/>
    <property type="match status" value="1"/>
</dbReference>
<dbReference type="Pfam" id="PF17827">
    <property type="entry name" value="PrmC_N"/>
    <property type="match status" value="1"/>
</dbReference>
<evidence type="ECO:0000313" key="8">
    <source>
        <dbReference type="EMBL" id="XAN07336.1"/>
    </source>
</evidence>
<keyword evidence="2 5" id="KW-0808">Transferase</keyword>
<protein>
    <recommendedName>
        <fullName evidence="5">Release factor glutamine methyltransferase</fullName>
        <shortName evidence="5">RF MTase</shortName>
        <ecNumber evidence="5">2.1.1.297</ecNumber>
    </recommendedName>
    <alternativeName>
        <fullName evidence="5">N5-glutamine methyltransferase PrmC</fullName>
    </alternativeName>
    <alternativeName>
        <fullName evidence="5">Protein-(glutamine-N5) MTase PrmC</fullName>
    </alternativeName>
    <alternativeName>
        <fullName evidence="5">Protein-glutamine N-methyltransferase PrmC</fullName>
    </alternativeName>
</protein>
<dbReference type="SUPFAM" id="SSF53335">
    <property type="entry name" value="S-adenosyl-L-methionine-dependent methyltransferases"/>
    <property type="match status" value="1"/>
</dbReference>
<comment type="caution">
    <text evidence="5">Lacks conserved residue(s) required for the propagation of feature annotation.</text>
</comment>
<feature type="binding site" evidence="5">
    <location>
        <begin position="190"/>
        <end position="193"/>
    </location>
    <ligand>
        <name>substrate</name>
    </ligand>
</feature>
<dbReference type="PANTHER" id="PTHR18895:SF74">
    <property type="entry name" value="MTRF1L RELEASE FACTOR GLUTAMINE METHYLTRANSFERASE"/>
    <property type="match status" value="1"/>
</dbReference>
<dbReference type="HAMAP" id="MF_02126">
    <property type="entry name" value="RF_methyltr_PrmC"/>
    <property type="match status" value="1"/>
</dbReference>
<dbReference type="Proteomes" id="UP001442841">
    <property type="component" value="Chromosome"/>
</dbReference>
<sequence>MTPDSAAAALRLAADRLRAAGQPSPEADARILLAHVLDRTPGSLVAAGPPAPGEWATFEDLVARREAGEPLQHLTGEAWFRTVRVEVGPGVFTPRPETEVMTGWAIERLVELQGSIPEPVVVELCAGSGAISLAIATEAPGCRQHAVELSSEAWAYAARNLRDTGVELVEGDMADAFRELDGTVDLVICNPPYVPLDAWLGVTEEVRRHEPALALFSGADGLGALRVLADVGARLLRPGGLLCAEHAEVQAESAPGIFRRHGAWAGVRDHRDLTGRQRFLTATRR</sequence>
<feature type="domain" description="Release factor glutamine methyltransferase N-terminal" evidence="7">
    <location>
        <begin position="9"/>
        <end position="76"/>
    </location>
</feature>
<evidence type="ECO:0000259" key="6">
    <source>
        <dbReference type="Pfam" id="PF05175"/>
    </source>
</evidence>
<keyword evidence="3 5" id="KW-0949">S-adenosyl-L-methionine</keyword>
<evidence type="ECO:0000313" key="9">
    <source>
        <dbReference type="Proteomes" id="UP001442841"/>
    </source>
</evidence>
<evidence type="ECO:0000256" key="2">
    <source>
        <dbReference type="ARBA" id="ARBA00022679"/>
    </source>
</evidence>
<gene>
    <name evidence="5 8" type="primary">prmC</name>
    <name evidence="8" type="ORF">AADG42_08530</name>
</gene>
<dbReference type="EC" id="2.1.1.297" evidence="5"/>
<keyword evidence="1 5" id="KW-0489">Methyltransferase</keyword>
<evidence type="ECO:0000256" key="5">
    <source>
        <dbReference type="HAMAP-Rule" id="MF_02126"/>
    </source>
</evidence>
<dbReference type="InterPro" id="IPR040758">
    <property type="entry name" value="PrmC_N"/>
</dbReference>
<dbReference type="RefSeq" id="WP_425308791.1">
    <property type="nucleotide sequence ID" value="NZ_CP154795.1"/>
</dbReference>
<dbReference type="InterPro" id="IPR002052">
    <property type="entry name" value="DNA_methylase_N6_adenine_CS"/>
</dbReference>
<comment type="similarity">
    <text evidence="5">Belongs to the protein N5-glutamine methyltransferase family. PrmC subfamily.</text>
</comment>
<organism evidence="8 9">
    <name type="scientific">Ammonicoccus fulvus</name>
    <dbReference type="NCBI Taxonomy" id="3138240"/>
    <lineage>
        <taxon>Bacteria</taxon>
        <taxon>Bacillati</taxon>
        <taxon>Actinomycetota</taxon>
        <taxon>Actinomycetes</taxon>
        <taxon>Propionibacteriales</taxon>
        <taxon>Propionibacteriaceae</taxon>
        <taxon>Ammonicoccus</taxon>
    </lineage>
</organism>
<evidence type="ECO:0000256" key="3">
    <source>
        <dbReference type="ARBA" id="ARBA00022691"/>
    </source>
</evidence>
<dbReference type="Pfam" id="PF05175">
    <property type="entry name" value="MTS"/>
    <property type="match status" value="1"/>
</dbReference>
<reference evidence="8 9" key="1">
    <citation type="submission" date="2024-04" db="EMBL/GenBank/DDBJ databases">
        <title>Isolation of an actinomycete strain from pig manure.</title>
        <authorList>
            <person name="Gong T."/>
            <person name="Yu Z."/>
            <person name="An M."/>
            <person name="Wei C."/>
            <person name="Yang W."/>
            <person name="Liu L."/>
        </authorList>
    </citation>
    <scope>NUCLEOTIDE SEQUENCE [LARGE SCALE GENOMIC DNA]</scope>
    <source>
        <strain evidence="8 9">ZF39</strain>
    </source>
</reference>
<dbReference type="EMBL" id="CP154795">
    <property type="protein sequence ID" value="XAN07336.1"/>
    <property type="molecule type" value="Genomic_DNA"/>
</dbReference>
<dbReference type="PANTHER" id="PTHR18895">
    <property type="entry name" value="HEMK METHYLTRANSFERASE"/>
    <property type="match status" value="1"/>
</dbReference>
<dbReference type="InterPro" id="IPR050320">
    <property type="entry name" value="N5-glutamine_MTase"/>
</dbReference>
<dbReference type="Gene3D" id="3.40.50.150">
    <property type="entry name" value="Vaccinia Virus protein VP39"/>
    <property type="match status" value="1"/>
</dbReference>
<comment type="catalytic activity">
    <reaction evidence="4 5">
        <text>L-glutaminyl-[peptide chain release factor] + S-adenosyl-L-methionine = N(5)-methyl-L-glutaminyl-[peptide chain release factor] + S-adenosyl-L-homocysteine + H(+)</text>
        <dbReference type="Rhea" id="RHEA:42896"/>
        <dbReference type="Rhea" id="RHEA-COMP:10271"/>
        <dbReference type="Rhea" id="RHEA-COMP:10272"/>
        <dbReference type="ChEBI" id="CHEBI:15378"/>
        <dbReference type="ChEBI" id="CHEBI:30011"/>
        <dbReference type="ChEBI" id="CHEBI:57856"/>
        <dbReference type="ChEBI" id="CHEBI:59789"/>
        <dbReference type="ChEBI" id="CHEBI:61891"/>
        <dbReference type="EC" id="2.1.1.297"/>
    </reaction>
</comment>
<dbReference type="InterPro" id="IPR029063">
    <property type="entry name" value="SAM-dependent_MTases_sf"/>
</dbReference>
<evidence type="ECO:0000256" key="1">
    <source>
        <dbReference type="ARBA" id="ARBA00022603"/>
    </source>
</evidence>
<keyword evidence="9" id="KW-1185">Reference proteome</keyword>
<evidence type="ECO:0000256" key="4">
    <source>
        <dbReference type="ARBA" id="ARBA00048391"/>
    </source>
</evidence>
<dbReference type="Gene3D" id="1.10.8.10">
    <property type="entry name" value="DNA helicase RuvA subunit, C-terminal domain"/>
    <property type="match status" value="1"/>
</dbReference>
<accession>A0ABZ3FMQ0</accession>
<dbReference type="InterPro" id="IPR004556">
    <property type="entry name" value="HemK-like"/>
</dbReference>
<dbReference type="PROSITE" id="PS00092">
    <property type="entry name" value="N6_MTASE"/>
    <property type="match status" value="1"/>
</dbReference>
<feature type="domain" description="Methyltransferase small" evidence="6">
    <location>
        <begin position="118"/>
        <end position="193"/>
    </location>
</feature>
<dbReference type="NCBIfam" id="TIGR03534">
    <property type="entry name" value="RF_mod_PrmC"/>
    <property type="match status" value="1"/>
</dbReference>
<evidence type="ECO:0000259" key="7">
    <source>
        <dbReference type="Pfam" id="PF17827"/>
    </source>
</evidence>
<name>A0ABZ3FMQ0_9ACTN</name>